<evidence type="ECO:0000313" key="6">
    <source>
        <dbReference type="EMBL" id="OCW59597.1"/>
    </source>
</evidence>
<comment type="caution">
    <text evidence="6">The sequence shown here is derived from an EMBL/GenBank/DDBJ whole genome shotgun (WGS) entry which is preliminary data.</text>
</comment>
<evidence type="ECO:0000259" key="4">
    <source>
        <dbReference type="Pfam" id="PF03446"/>
    </source>
</evidence>
<keyword evidence="1" id="KW-0560">Oxidoreductase</keyword>
<reference evidence="6 7" key="1">
    <citation type="submission" date="2015-12" db="EMBL/GenBank/DDBJ databases">
        <authorList>
            <person name="Shamseldin A."/>
            <person name="Moawad H."/>
            <person name="Abd El-Rahim W.M."/>
            <person name="Sadowsky M.J."/>
        </authorList>
    </citation>
    <scope>NUCLEOTIDE SEQUENCE [LARGE SCALE GENOMIC DNA]</scope>
    <source>
        <strain evidence="6 7">JC234</strain>
    </source>
</reference>
<dbReference type="EMBL" id="LQZT01000001">
    <property type="protein sequence ID" value="OCW59597.1"/>
    <property type="molecule type" value="Genomic_DNA"/>
</dbReference>
<dbReference type="Gene3D" id="1.10.1040.10">
    <property type="entry name" value="N-(1-d-carboxylethyl)-l-norvaline Dehydrogenase, domain 2"/>
    <property type="match status" value="1"/>
</dbReference>
<dbReference type="InterPro" id="IPR015815">
    <property type="entry name" value="HIBADH-related"/>
</dbReference>
<feature type="domain" description="6-phosphogluconate dehydrogenase NADP-binding" evidence="4">
    <location>
        <begin position="5"/>
        <end position="165"/>
    </location>
</feature>
<dbReference type="Pfam" id="PF14833">
    <property type="entry name" value="NAD_binding_11"/>
    <property type="match status" value="1"/>
</dbReference>
<evidence type="ECO:0000256" key="2">
    <source>
        <dbReference type="ARBA" id="ARBA00023027"/>
    </source>
</evidence>
<dbReference type="SUPFAM" id="SSF48179">
    <property type="entry name" value="6-phosphogluconate dehydrogenase C-terminal domain-like"/>
    <property type="match status" value="1"/>
</dbReference>
<dbReference type="GO" id="GO:0051287">
    <property type="term" value="F:NAD binding"/>
    <property type="evidence" value="ECO:0007669"/>
    <property type="project" value="InterPro"/>
</dbReference>
<dbReference type="InterPro" id="IPR013328">
    <property type="entry name" value="6PGD_dom2"/>
</dbReference>
<gene>
    <name evidence="6" type="ORF">AWJ14_11370</name>
</gene>
<evidence type="ECO:0000313" key="7">
    <source>
        <dbReference type="Proteomes" id="UP000094795"/>
    </source>
</evidence>
<keyword evidence="7" id="KW-1185">Reference proteome</keyword>
<evidence type="ECO:0000256" key="3">
    <source>
        <dbReference type="PIRSR" id="PIRSR000103-1"/>
    </source>
</evidence>
<sequence length="293" mass="30703">MTSPTIGFAGLGVMGEPICRNILTKSGAALKVFDLKPDPVQRLETLGAHAARTLAELAAEVDILFLSLPGGKQLEAVVRGPGGILETGREGLLVVDMTTAPVGLTRELADELAARGINYADAPVARTRQAAEDGTLSIMVGASREVFERIQPILAHAASEITHCGPIGCGQVVKILNNMVLFETVVALSEALALGKAAGVDAGLLFDTLSKGSADSFALRNHGMKAMLPDSFPEGAFPTDYALKDVSYALELAALTGYRTPGAELAKARMEKAREAGFANAYFPALARVVDRT</sequence>
<dbReference type="GO" id="GO:0050661">
    <property type="term" value="F:NADP binding"/>
    <property type="evidence" value="ECO:0007669"/>
    <property type="project" value="InterPro"/>
</dbReference>
<dbReference type="AlphaFoldDB" id="A0A1C1Z1N6"/>
<dbReference type="GO" id="GO:0016491">
    <property type="term" value="F:oxidoreductase activity"/>
    <property type="evidence" value="ECO:0007669"/>
    <property type="project" value="UniProtKB-KW"/>
</dbReference>
<dbReference type="PANTHER" id="PTHR43060">
    <property type="entry name" value="3-HYDROXYISOBUTYRATE DEHYDROGENASE-LIKE 1, MITOCHONDRIAL-RELATED"/>
    <property type="match status" value="1"/>
</dbReference>
<dbReference type="SUPFAM" id="SSF51735">
    <property type="entry name" value="NAD(P)-binding Rossmann-fold domains"/>
    <property type="match status" value="1"/>
</dbReference>
<dbReference type="InterPro" id="IPR029154">
    <property type="entry name" value="HIBADH-like_NADP-bd"/>
</dbReference>
<proteinExistence type="predicted"/>
<dbReference type="Proteomes" id="UP000094795">
    <property type="component" value="Unassembled WGS sequence"/>
</dbReference>
<evidence type="ECO:0000256" key="1">
    <source>
        <dbReference type="ARBA" id="ARBA00023002"/>
    </source>
</evidence>
<organism evidence="6 7">
    <name type="scientific">Hoeflea olei</name>
    <dbReference type="NCBI Taxonomy" id="1480615"/>
    <lineage>
        <taxon>Bacteria</taxon>
        <taxon>Pseudomonadati</taxon>
        <taxon>Pseudomonadota</taxon>
        <taxon>Alphaproteobacteria</taxon>
        <taxon>Hyphomicrobiales</taxon>
        <taxon>Rhizobiaceae</taxon>
        <taxon>Hoeflea</taxon>
    </lineage>
</organism>
<dbReference type="PIRSF" id="PIRSF000103">
    <property type="entry name" value="HIBADH"/>
    <property type="match status" value="1"/>
</dbReference>
<feature type="domain" description="3-hydroxyisobutyrate dehydrogenase-like NAD-binding" evidence="5">
    <location>
        <begin position="168"/>
        <end position="289"/>
    </location>
</feature>
<dbReference type="Pfam" id="PF03446">
    <property type="entry name" value="NAD_binding_2"/>
    <property type="match status" value="1"/>
</dbReference>
<name>A0A1C1Z1N6_9HYPH</name>
<protein>
    <submittedName>
        <fullName evidence="6">2-hydroxy-3-oxopropionate reductase</fullName>
    </submittedName>
</protein>
<keyword evidence="2" id="KW-0520">NAD</keyword>
<dbReference type="Gene3D" id="3.40.50.720">
    <property type="entry name" value="NAD(P)-binding Rossmann-like Domain"/>
    <property type="match status" value="1"/>
</dbReference>
<evidence type="ECO:0000259" key="5">
    <source>
        <dbReference type="Pfam" id="PF14833"/>
    </source>
</evidence>
<dbReference type="STRING" id="1480615.AWJ14_11370"/>
<accession>A0A1C1Z1N6</accession>
<dbReference type="RefSeq" id="WP_066174635.1">
    <property type="nucleotide sequence ID" value="NZ_LQZT01000001.1"/>
</dbReference>
<dbReference type="InterPro" id="IPR036291">
    <property type="entry name" value="NAD(P)-bd_dom_sf"/>
</dbReference>
<feature type="active site" evidence="3">
    <location>
        <position position="174"/>
    </location>
</feature>
<dbReference type="InterPro" id="IPR008927">
    <property type="entry name" value="6-PGluconate_DH-like_C_sf"/>
</dbReference>
<dbReference type="PANTHER" id="PTHR43060:SF15">
    <property type="entry name" value="3-HYDROXYISOBUTYRATE DEHYDROGENASE-LIKE 1, MITOCHONDRIAL-RELATED"/>
    <property type="match status" value="1"/>
</dbReference>
<dbReference type="InterPro" id="IPR006115">
    <property type="entry name" value="6PGDH_NADP-bd"/>
</dbReference>
<dbReference type="OrthoDB" id="9812907at2"/>